<evidence type="ECO:0000313" key="2">
    <source>
        <dbReference type="EMBL" id="GAA4095423.1"/>
    </source>
</evidence>
<dbReference type="EMBL" id="BAABCV010000006">
    <property type="protein sequence ID" value="GAA4095423.1"/>
    <property type="molecule type" value="Genomic_DNA"/>
</dbReference>
<gene>
    <name evidence="2" type="ORF">GCM10022392_18050</name>
</gene>
<evidence type="ECO:0000256" key="1">
    <source>
        <dbReference type="SAM" id="SignalP"/>
    </source>
</evidence>
<proteinExistence type="predicted"/>
<keyword evidence="3" id="KW-1185">Reference proteome</keyword>
<keyword evidence="1" id="KW-0732">Signal</keyword>
<accession>A0ABP7WS70</accession>
<dbReference type="RefSeq" id="WP_345103126.1">
    <property type="nucleotide sequence ID" value="NZ_BAABCV010000006.1"/>
</dbReference>
<dbReference type="Proteomes" id="UP001500841">
    <property type="component" value="Unassembled WGS sequence"/>
</dbReference>
<feature type="signal peptide" evidence="1">
    <location>
        <begin position="1"/>
        <end position="24"/>
    </location>
</feature>
<name>A0ABP7WS70_9SPHI</name>
<organism evidence="2 3">
    <name type="scientific">Mucilaginibacter panaciglaebae</name>
    <dbReference type="NCBI Taxonomy" id="502331"/>
    <lineage>
        <taxon>Bacteria</taxon>
        <taxon>Pseudomonadati</taxon>
        <taxon>Bacteroidota</taxon>
        <taxon>Sphingobacteriia</taxon>
        <taxon>Sphingobacteriales</taxon>
        <taxon>Sphingobacteriaceae</taxon>
        <taxon>Mucilaginibacter</taxon>
    </lineage>
</organism>
<sequence length="273" mass="29867">MKISNCKLFGLVLPALLLSAFANAQKLPNIQKGGLRAPANIKVDGKASEWNNELQAYNHAIQASYTLSNDDNKLYLTVSSDHKEVINKMINGGVSLIINKVKRSVSGAASVTYPVFNIQDAPVISLNTMFDIKTGTPDTDAKMDSLVKASNSALNNKAKFIRLSGLQGDEDTLISVYNKDGIKGHSAFNNKKTYTLEMSINLKLLGLSIQDQSSFNYNIRFNETKIDFVPGISIMRNADGTVTQMVVKDAKLANSYISALNTTDCWGEYTLVK</sequence>
<evidence type="ECO:0000313" key="3">
    <source>
        <dbReference type="Proteomes" id="UP001500841"/>
    </source>
</evidence>
<feature type="chain" id="PRO_5045124885" evidence="1">
    <location>
        <begin position="25"/>
        <end position="273"/>
    </location>
</feature>
<protein>
    <submittedName>
        <fullName evidence="2">Uncharacterized protein</fullName>
    </submittedName>
</protein>
<reference evidence="3" key="1">
    <citation type="journal article" date="2019" name="Int. J. Syst. Evol. Microbiol.">
        <title>The Global Catalogue of Microorganisms (GCM) 10K type strain sequencing project: providing services to taxonomists for standard genome sequencing and annotation.</title>
        <authorList>
            <consortium name="The Broad Institute Genomics Platform"/>
            <consortium name="The Broad Institute Genome Sequencing Center for Infectious Disease"/>
            <person name="Wu L."/>
            <person name="Ma J."/>
        </authorList>
    </citation>
    <scope>NUCLEOTIDE SEQUENCE [LARGE SCALE GENOMIC DNA]</scope>
    <source>
        <strain evidence="3">JCM 17085</strain>
    </source>
</reference>
<comment type="caution">
    <text evidence="2">The sequence shown here is derived from an EMBL/GenBank/DDBJ whole genome shotgun (WGS) entry which is preliminary data.</text>
</comment>